<reference evidence="2" key="1">
    <citation type="submission" date="2023-06" db="EMBL/GenBank/DDBJ databases">
        <title>Genome-scale phylogeny and comparative genomics of the fungal order Sordariales.</title>
        <authorList>
            <consortium name="Lawrence Berkeley National Laboratory"/>
            <person name="Hensen N."/>
            <person name="Bonometti L."/>
            <person name="Westerberg I."/>
            <person name="Brannstrom I.O."/>
            <person name="Guillou S."/>
            <person name="Cros-Aarteil S."/>
            <person name="Calhoun S."/>
            <person name="Haridas S."/>
            <person name="Kuo A."/>
            <person name="Mondo S."/>
            <person name="Pangilinan J."/>
            <person name="Riley R."/>
            <person name="Labutti K."/>
            <person name="Andreopoulos B."/>
            <person name="Lipzen A."/>
            <person name="Chen C."/>
            <person name="Yanf M."/>
            <person name="Daum C."/>
            <person name="Ng V."/>
            <person name="Clum A."/>
            <person name="Steindorff A."/>
            <person name="Ohm R."/>
            <person name="Martin F."/>
            <person name="Silar P."/>
            <person name="Natvig D."/>
            <person name="Lalanne C."/>
            <person name="Gautier V."/>
            <person name="Ament-Velasquez S.L."/>
            <person name="Kruys A."/>
            <person name="Hutchinson M.I."/>
            <person name="Powell A.J."/>
            <person name="Barry K."/>
            <person name="Miller A.N."/>
            <person name="Grigoriev I.V."/>
            <person name="Debuchy R."/>
            <person name="Gladieux P."/>
            <person name="Thoren M.H."/>
            <person name="Johannesson H."/>
        </authorList>
    </citation>
    <scope>NUCLEOTIDE SEQUENCE</scope>
    <source>
        <strain evidence="2">SMH2532-1</strain>
    </source>
</reference>
<dbReference type="EMBL" id="JAULSV010000004">
    <property type="protein sequence ID" value="KAK0645764.1"/>
    <property type="molecule type" value="Genomic_DNA"/>
</dbReference>
<feature type="region of interest" description="Disordered" evidence="1">
    <location>
        <begin position="27"/>
        <end position="51"/>
    </location>
</feature>
<proteinExistence type="predicted"/>
<gene>
    <name evidence="2" type="ORF">B0T16DRAFT_146542</name>
</gene>
<evidence type="ECO:0000256" key="1">
    <source>
        <dbReference type="SAM" id="MobiDB-lite"/>
    </source>
</evidence>
<dbReference type="AlphaFoldDB" id="A0AA39Y493"/>
<keyword evidence="3" id="KW-1185">Reference proteome</keyword>
<accession>A0AA39Y493</accession>
<comment type="caution">
    <text evidence="2">The sequence shown here is derived from an EMBL/GenBank/DDBJ whole genome shotgun (WGS) entry which is preliminary data.</text>
</comment>
<evidence type="ECO:0000313" key="2">
    <source>
        <dbReference type="EMBL" id="KAK0645764.1"/>
    </source>
</evidence>
<evidence type="ECO:0000313" key="3">
    <source>
        <dbReference type="Proteomes" id="UP001174936"/>
    </source>
</evidence>
<dbReference type="Proteomes" id="UP001174936">
    <property type="component" value="Unassembled WGS sequence"/>
</dbReference>
<protein>
    <submittedName>
        <fullName evidence="2">Uncharacterized protein</fullName>
    </submittedName>
</protein>
<name>A0AA39Y493_9PEZI</name>
<organism evidence="2 3">
    <name type="scientific">Cercophora newfieldiana</name>
    <dbReference type="NCBI Taxonomy" id="92897"/>
    <lineage>
        <taxon>Eukaryota</taxon>
        <taxon>Fungi</taxon>
        <taxon>Dikarya</taxon>
        <taxon>Ascomycota</taxon>
        <taxon>Pezizomycotina</taxon>
        <taxon>Sordariomycetes</taxon>
        <taxon>Sordariomycetidae</taxon>
        <taxon>Sordariales</taxon>
        <taxon>Lasiosphaeriaceae</taxon>
        <taxon>Cercophora</taxon>
    </lineage>
</organism>
<sequence length="95" mass="9872">MTPDRPSSRASAGRWVSGDVQVRAMSTGHIAPRVRPVSASPHPSRGPADQGFCISSPAPPLQRYSSEGSILKGIRRQKSGIASAIPGNLALSALV</sequence>